<accession>A0A836KID1</accession>
<dbReference type="RefSeq" id="XP_067174641.1">
    <property type="nucleotide sequence ID" value="XM_067318536.1"/>
</dbReference>
<protein>
    <submittedName>
        <fullName evidence="2">Uncharacterized protein</fullName>
    </submittedName>
</protein>
<evidence type="ECO:0000256" key="1">
    <source>
        <dbReference type="SAM" id="MobiDB-lite"/>
    </source>
</evidence>
<evidence type="ECO:0000313" key="2">
    <source>
        <dbReference type="EMBL" id="KAG5466733.1"/>
    </source>
</evidence>
<dbReference type="EMBL" id="JAFEUZ010000035">
    <property type="protein sequence ID" value="KAG5466733.1"/>
    <property type="molecule type" value="Genomic_DNA"/>
</dbReference>
<feature type="compositionally biased region" description="Low complexity" evidence="1">
    <location>
        <begin position="962"/>
        <end position="972"/>
    </location>
</feature>
<reference evidence="3" key="1">
    <citation type="journal article" date="2021" name="Microbiol. Resour. Announc.">
        <title>LGAAP: Leishmaniinae Genome Assembly and Annotation Pipeline.</title>
        <authorList>
            <person name="Almutairi H."/>
            <person name="Urbaniak M.D."/>
            <person name="Bates M.D."/>
            <person name="Jariyapan N."/>
            <person name="Kwakye-Nuako G."/>
            <person name="Thomaz-Soccol V."/>
            <person name="Al-Salem W.S."/>
            <person name="Dillon R.J."/>
            <person name="Bates P.A."/>
            <person name="Gatherer D."/>
        </authorList>
    </citation>
    <scope>NUCLEOTIDE SEQUENCE [LARGE SCALE GENOMIC DNA]</scope>
</reference>
<keyword evidence="3" id="KW-1185">Reference proteome</keyword>
<feature type="compositionally biased region" description="Polar residues" evidence="1">
    <location>
        <begin position="947"/>
        <end position="957"/>
    </location>
</feature>
<feature type="region of interest" description="Disordered" evidence="1">
    <location>
        <begin position="922"/>
        <end position="972"/>
    </location>
</feature>
<dbReference type="Proteomes" id="UP000673552">
    <property type="component" value="Unassembled WGS sequence"/>
</dbReference>
<evidence type="ECO:0000313" key="3">
    <source>
        <dbReference type="Proteomes" id="UP000673552"/>
    </source>
</evidence>
<reference evidence="3" key="2">
    <citation type="journal article" date="2021" name="Sci. Data">
        <title>Chromosome-scale genome sequencing, assembly and annotation of six genomes from subfamily Leishmaniinae.</title>
        <authorList>
            <person name="Almutairi H."/>
            <person name="Urbaniak M.D."/>
            <person name="Bates M.D."/>
            <person name="Jariyapan N."/>
            <person name="Kwakye-Nuako G."/>
            <person name="Thomaz Soccol V."/>
            <person name="Al-Salem W.S."/>
            <person name="Dillon R.J."/>
            <person name="Bates P.A."/>
            <person name="Gatherer D."/>
        </authorList>
    </citation>
    <scope>NUCLEOTIDE SEQUENCE [LARGE SCALE GENOMIC DNA]</scope>
</reference>
<dbReference type="GeneID" id="92511048"/>
<dbReference type="OrthoDB" id="265671at2759"/>
<dbReference type="KEGG" id="lmat:92511048"/>
<gene>
    <name evidence="2" type="ORF">LSCM1_00909</name>
</gene>
<comment type="caution">
    <text evidence="2">The sequence shown here is derived from an EMBL/GenBank/DDBJ whole genome shotgun (WGS) entry which is preliminary data.</text>
</comment>
<organism evidence="2 3">
    <name type="scientific">Leishmania martiniquensis</name>
    <dbReference type="NCBI Taxonomy" id="1580590"/>
    <lineage>
        <taxon>Eukaryota</taxon>
        <taxon>Discoba</taxon>
        <taxon>Euglenozoa</taxon>
        <taxon>Kinetoplastea</taxon>
        <taxon>Metakinetoplastina</taxon>
        <taxon>Trypanosomatida</taxon>
        <taxon>Trypanosomatidae</taxon>
        <taxon>Leishmaniinae</taxon>
        <taxon>Leishmania</taxon>
    </lineage>
</organism>
<sequence length="1945" mass="209260">MSRIRQPCPPTHAVLLLPAPNVGAKGGKYATPSLLSGRQQQQQPAAICLSCFVDLLRKSAPLPSADVVHRGAVSIMEALAHSCPAWNEGEGALLAWTRSWLTFGRVTGSCAALAFSMEVSAPRPQPMGSALADVLVALYRYVVRHGGFLNGETSMSVAETTGARTAVGTAAASPRCRGRNPEDAPWAVLVDLVQFLFSCWELQLVGVPTSSHVDLASLTPHAASPQCRTASFGYSEVASLPSPMLLGETDDGVPEEERPPRCSCEEKYEETVQRPKSHENAAQVTFEYVLDILRRVISEIFRVADDDAAAIDSEHGTGQLRIPVATAVFLKFVQVSPLFRRLVCSSPPLFRFLARYLLPRLLLLHYRQQQQQRHHQASSKRRSRMGAAVTAIEAMLSTLYIVSSSAAPSTSAWSTQPLSVVASQLSCRCCSSESEMPPASALADSDGATLLQILCAVLQCTVEAQSSTLRLEALRLLCLLSSWPTTRRELFLSVGRGGDASTTYLTHKEQRGPANAAATAAVASSLPRSSALDAATHLLPLLLSGEDEEESVQLTCTVLQMILFHVQSSSPSASLSAMCSGAADAMSTAAALVPATSPEGSLVGTADDVSAITVAVHLANNIKDYTMQALYSCTGRTGYALVELLECAASVVAGARVLIQGAGIEAGASAVHDDVVERWEQQQDWRVVFHVAEVDTALFEVLLKGTILHNALVQCNGTGVSDDGSEPPLCWDEVASSIAAVAAQERGGRLSLFSFLRCLDALAAGMRGNVQVLWSSRLRQLVHELLERVDLNAQGAKWRPVDAAAAMRTFSSLLVTGDSSVATDVPGVHDAASALLLRRVVDPQTVRLLTRVTAAYLPASSDLLPLGVQLLLDFVHAGELVSMDCPASSDYPTVASEFVEESRSLLRIATLLTRTHLVSWTAPAQTRPSGERRACRARSGAGPSGEKLSTPTSTGSGQAFMPPSASRGSGSARYADDRVGLLDALFGLCPEAPELLVARAELISALAQRHGTADAQPQLLAADSSTFIGAASLAEVVIRASHLQTSLLLSLAALGARPCLGRQELCHMLVERCRVLCSRLERTAYSKFTHPPTTLWSAEAEENDAVGPAITDTASDIDDNGAGRLLDALQDVLTLLVVRTLWYSAMDSDPTQLWPAPPLQMPVAYAVADCSLSEPHAQALMACVEMSKEFREGLCQYLFDLHTHYRVDVLRFLTFLQGEEGRVPQPQLHQAQSPSPALFAATVFSVLLYGADVPAHSAEAAGAASPLLTYMRSLRSVHWLANAHLQQASVPLSVELLLRSVFRVAKRELLSLNHCHYPQAQRADVVPEPNSTASLAAVGSLQFVCDELAFQQHRFQTGASPVRRAVAELTVSEGALPSASDTAPGAAFSMYVLREHVVPLLLRTNSNTGTHRNGFSMVVGALEYSAVLLRLMSVALWPLAPATCMALDAVLAEYAMRHARQLLALTTDEWARADSAARKLLFPVLQLLHLLLTRAHKVDVVRRYGTHLLLFAFRARHVAIARTDLLAFGEVEQGAAADSDEDVTRVCVIASIVYIAAAQVADLRRKGATGGTGVGSAASDVAAAAVGGGPVPPPLKDVPWYAWVPVLKYYQCLQAAVRCTTDNRAAREERRRVLWMVVSGTEYVVRLCEVSELTCCSHKAASAWPMENLPQLALSRQSAAHVSEGPGREEYQAATILIDWCAELIFTSRTSGDDFDDEGLSVIVVAARLLYLIFYRFRTLAAHSIWFNALVLSCMRQTAPSRRLQLPVVAEGWLLAALVRVLPNVPHGYAYTDYVRESIMRYFEKPEVAARVKRLPIPQPKEPPAHATGEPRITIPEKAATADTACLASPCGGWAAVSAAEPELSCALRILVAACRQYERSPHWLRSGRRLGVIVPLGLQLLEEAPLCACPPLLEYAFPYTVPSTSAGAPPLLLVFRCRADQICE</sequence>
<proteinExistence type="predicted"/>
<name>A0A836KID1_9TRYP</name>